<sequence>MPQLFSGGNLDLNRSATPKQGVAMCSRFSPRFRSFSGSSFEPIPSQLFFSQSAGGKPDFVVLEEQSLAKIGNTSADALIYPWVATTAIVSTIASFGIFLLALSRKPLQHNETDLQGLLPDDPKISDKHVIIAEGATHWRAAEAKPMACDFDTDLAGFDWAAK</sequence>
<evidence type="ECO:0000256" key="1">
    <source>
        <dbReference type="SAM" id="Phobius"/>
    </source>
</evidence>
<protein>
    <submittedName>
        <fullName evidence="2">Uncharacterized protein</fullName>
    </submittedName>
</protein>
<reference evidence="2 3" key="1">
    <citation type="submission" date="2020-08" db="EMBL/GenBank/DDBJ databases">
        <title>Genomic Encyclopedia of Type Strains, Phase IV (KMG-V): Genome sequencing to study the core and pangenomes of soil and plant-associated prokaryotes.</title>
        <authorList>
            <person name="Whitman W."/>
        </authorList>
    </citation>
    <scope>NUCLEOTIDE SEQUENCE [LARGE SCALE GENOMIC DNA]</scope>
    <source>
        <strain evidence="2 3">SEMIA 402</strain>
    </source>
</reference>
<gene>
    <name evidence="2" type="ORF">GGE12_001941</name>
</gene>
<dbReference type="Proteomes" id="UP000533641">
    <property type="component" value="Unassembled WGS sequence"/>
</dbReference>
<evidence type="ECO:0000313" key="3">
    <source>
        <dbReference type="Proteomes" id="UP000533641"/>
    </source>
</evidence>
<name>A0A7W6RLM5_9HYPH</name>
<evidence type="ECO:0000313" key="2">
    <source>
        <dbReference type="EMBL" id="MBB4274186.1"/>
    </source>
</evidence>
<keyword evidence="1" id="KW-1133">Transmembrane helix</keyword>
<organism evidence="2 3">
    <name type="scientific">Rhizobium mongolense</name>
    <dbReference type="NCBI Taxonomy" id="57676"/>
    <lineage>
        <taxon>Bacteria</taxon>
        <taxon>Pseudomonadati</taxon>
        <taxon>Pseudomonadota</taxon>
        <taxon>Alphaproteobacteria</taxon>
        <taxon>Hyphomicrobiales</taxon>
        <taxon>Rhizobiaceae</taxon>
        <taxon>Rhizobium/Agrobacterium group</taxon>
        <taxon>Rhizobium</taxon>
    </lineage>
</organism>
<proteinExistence type="predicted"/>
<keyword evidence="1" id="KW-0812">Transmembrane</keyword>
<accession>A0A7W6RLM5</accession>
<feature type="transmembrane region" description="Helical" evidence="1">
    <location>
        <begin position="79"/>
        <end position="102"/>
    </location>
</feature>
<keyword evidence="1" id="KW-0472">Membrane</keyword>
<dbReference type="AlphaFoldDB" id="A0A7W6RLM5"/>
<comment type="caution">
    <text evidence="2">The sequence shown here is derived from an EMBL/GenBank/DDBJ whole genome shotgun (WGS) entry which is preliminary data.</text>
</comment>
<dbReference type="RefSeq" id="WP_183924676.1">
    <property type="nucleotide sequence ID" value="NZ_JACIGM010000003.1"/>
</dbReference>
<dbReference type="EMBL" id="JACIGM010000003">
    <property type="protein sequence ID" value="MBB4274186.1"/>
    <property type="molecule type" value="Genomic_DNA"/>
</dbReference>